<organism evidence="3 4">
    <name type="scientific">Penicilliopsis zonata CBS 506.65</name>
    <dbReference type="NCBI Taxonomy" id="1073090"/>
    <lineage>
        <taxon>Eukaryota</taxon>
        <taxon>Fungi</taxon>
        <taxon>Dikarya</taxon>
        <taxon>Ascomycota</taxon>
        <taxon>Pezizomycotina</taxon>
        <taxon>Eurotiomycetes</taxon>
        <taxon>Eurotiomycetidae</taxon>
        <taxon>Eurotiales</taxon>
        <taxon>Aspergillaceae</taxon>
        <taxon>Penicilliopsis</taxon>
    </lineage>
</organism>
<dbReference type="PANTHER" id="PTHR42923:SF17">
    <property type="entry name" value="AMINE OXIDASE DOMAIN-CONTAINING PROTEIN"/>
    <property type="match status" value="1"/>
</dbReference>
<dbReference type="VEuPathDB" id="FungiDB:ASPZODRAFT_820254"/>
<dbReference type="Gene3D" id="3.50.50.60">
    <property type="entry name" value="FAD/NAD(P)-binding domain"/>
    <property type="match status" value="1"/>
</dbReference>
<dbReference type="InterPro" id="IPR002937">
    <property type="entry name" value="Amino_oxidase"/>
</dbReference>
<evidence type="ECO:0000259" key="2">
    <source>
        <dbReference type="Pfam" id="PF01593"/>
    </source>
</evidence>
<proteinExistence type="predicted"/>
<dbReference type="InterPro" id="IPR050464">
    <property type="entry name" value="Zeta_carotene_desat/Oxidored"/>
</dbReference>
<feature type="transmembrane region" description="Helical" evidence="1">
    <location>
        <begin position="9"/>
        <end position="25"/>
    </location>
</feature>
<dbReference type="Proteomes" id="UP000184188">
    <property type="component" value="Unassembled WGS sequence"/>
</dbReference>
<dbReference type="GO" id="GO:0016491">
    <property type="term" value="F:oxidoreductase activity"/>
    <property type="evidence" value="ECO:0007669"/>
    <property type="project" value="InterPro"/>
</dbReference>
<dbReference type="SUPFAM" id="SSF51905">
    <property type="entry name" value="FAD/NAD(P)-binding domain"/>
    <property type="match status" value="1"/>
</dbReference>
<dbReference type="EMBL" id="KV878349">
    <property type="protein sequence ID" value="OJJ44038.1"/>
    <property type="molecule type" value="Genomic_DNA"/>
</dbReference>
<gene>
    <name evidence="3" type="ORF">ASPZODRAFT_820254</name>
</gene>
<sequence length="500" mass="56094">MCRARPKRVAVIGGGCVGITAFWALQRSVHDVHLYEASSQLGGRIKSLSFEFGGQTALVDTEPSSFDVHASPNLVSLLTALGVHISHTPVSFAVSTSRQTIQWALGDLNHIFTRGISTFRPNNLRLLFDMVRFRYFVADFLANDQLREYIDESTICTQEYLSNEGFSDAFREEFLIPLVSILCRVNLTHELLRLSLGTLFRLFFHQQFLYPSSSEDMWYHIDGGSSGFLRVLAQNFASADLRLNTRVTEVNASEKGGYVLVTSTGQKERYDHIVIAVDSQQGLQILDPVLSHGERGIMRNLRTTKTIAVLHSDHALMTESHQDRSSYHYVVAQSDSSQSSRKSCLSYNINALQNLPHSLHGNITISLNALTPPHPRLVQNVWEYTDLEICPSTIKALALLPSIQNKRGLSFCHEWTGRGFLEDAVTAGLRVAIEHLGAEVPFQVVRHGDSKSSRPLHYEPGLGDHVIRTLLRLLQVYILIFEISVALLRRFRVHKTGKVC</sequence>
<protein>
    <recommendedName>
        <fullName evidence="2">Amine oxidase domain-containing protein</fullName>
    </recommendedName>
</protein>
<evidence type="ECO:0000256" key="1">
    <source>
        <dbReference type="SAM" id="Phobius"/>
    </source>
</evidence>
<name>A0A1L9SA60_9EURO</name>
<accession>A0A1L9SA60</accession>
<reference evidence="4" key="1">
    <citation type="journal article" date="2017" name="Genome Biol.">
        <title>Comparative genomics reveals high biological diversity and specific adaptations in the industrially and medically important fungal genus Aspergillus.</title>
        <authorList>
            <person name="de Vries R.P."/>
            <person name="Riley R."/>
            <person name="Wiebenga A."/>
            <person name="Aguilar-Osorio G."/>
            <person name="Amillis S."/>
            <person name="Uchima C.A."/>
            <person name="Anderluh G."/>
            <person name="Asadollahi M."/>
            <person name="Askin M."/>
            <person name="Barry K."/>
            <person name="Battaglia E."/>
            <person name="Bayram O."/>
            <person name="Benocci T."/>
            <person name="Braus-Stromeyer S.A."/>
            <person name="Caldana C."/>
            <person name="Canovas D."/>
            <person name="Cerqueira G.C."/>
            <person name="Chen F."/>
            <person name="Chen W."/>
            <person name="Choi C."/>
            <person name="Clum A."/>
            <person name="Dos Santos R.A."/>
            <person name="Damasio A.R."/>
            <person name="Diallinas G."/>
            <person name="Emri T."/>
            <person name="Fekete E."/>
            <person name="Flipphi M."/>
            <person name="Freyberg S."/>
            <person name="Gallo A."/>
            <person name="Gournas C."/>
            <person name="Habgood R."/>
            <person name="Hainaut M."/>
            <person name="Harispe M.L."/>
            <person name="Henrissat B."/>
            <person name="Hilden K.S."/>
            <person name="Hope R."/>
            <person name="Hossain A."/>
            <person name="Karabika E."/>
            <person name="Karaffa L."/>
            <person name="Karanyi Z."/>
            <person name="Krasevec N."/>
            <person name="Kuo A."/>
            <person name="Kusch H."/>
            <person name="LaButti K."/>
            <person name="Lagendijk E.L."/>
            <person name="Lapidus A."/>
            <person name="Levasseur A."/>
            <person name="Lindquist E."/>
            <person name="Lipzen A."/>
            <person name="Logrieco A.F."/>
            <person name="MacCabe A."/>
            <person name="Maekelae M.R."/>
            <person name="Malavazi I."/>
            <person name="Melin P."/>
            <person name="Meyer V."/>
            <person name="Mielnichuk N."/>
            <person name="Miskei M."/>
            <person name="Molnar A.P."/>
            <person name="Mule G."/>
            <person name="Ngan C.Y."/>
            <person name="Orejas M."/>
            <person name="Orosz E."/>
            <person name="Ouedraogo J.P."/>
            <person name="Overkamp K.M."/>
            <person name="Park H.-S."/>
            <person name="Perrone G."/>
            <person name="Piumi F."/>
            <person name="Punt P.J."/>
            <person name="Ram A.F."/>
            <person name="Ramon A."/>
            <person name="Rauscher S."/>
            <person name="Record E."/>
            <person name="Riano-Pachon D.M."/>
            <person name="Robert V."/>
            <person name="Roehrig J."/>
            <person name="Ruller R."/>
            <person name="Salamov A."/>
            <person name="Salih N.S."/>
            <person name="Samson R.A."/>
            <person name="Sandor E."/>
            <person name="Sanguinetti M."/>
            <person name="Schuetze T."/>
            <person name="Sepcic K."/>
            <person name="Shelest E."/>
            <person name="Sherlock G."/>
            <person name="Sophianopoulou V."/>
            <person name="Squina F.M."/>
            <person name="Sun H."/>
            <person name="Susca A."/>
            <person name="Todd R.B."/>
            <person name="Tsang A."/>
            <person name="Unkles S.E."/>
            <person name="van de Wiele N."/>
            <person name="van Rossen-Uffink D."/>
            <person name="Oliveira J.V."/>
            <person name="Vesth T.C."/>
            <person name="Visser J."/>
            <person name="Yu J.-H."/>
            <person name="Zhou M."/>
            <person name="Andersen M.R."/>
            <person name="Archer D.B."/>
            <person name="Baker S.E."/>
            <person name="Benoit I."/>
            <person name="Brakhage A.A."/>
            <person name="Braus G.H."/>
            <person name="Fischer R."/>
            <person name="Frisvad J.C."/>
            <person name="Goldman G.H."/>
            <person name="Houbraken J."/>
            <person name="Oakley B."/>
            <person name="Pocsi I."/>
            <person name="Scazzocchio C."/>
            <person name="Seiboth B."/>
            <person name="vanKuyk P.A."/>
            <person name="Wortman J."/>
            <person name="Dyer P.S."/>
            <person name="Grigoriev I.V."/>
        </authorList>
    </citation>
    <scope>NUCLEOTIDE SEQUENCE [LARGE SCALE GENOMIC DNA]</scope>
    <source>
        <strain evidence="4">CBS 506.65</strain>
    </source>
</reference>
<dbReference type="GeneID" id="34616711"/>
<feature type="domain" description="Amine oxidase" evidence="2">
    <location>
        <begin position="18"/>
        <end position="432"/>
    </location>
</feature>
<dbReference type="Pfam" id="PF01593">
    <property type="entry name" value="Amino_oxidase"/>
    <property type="match status" value="1"/>
</dbReference>
<dbReference type="InterPro" id="IPR036188">
    <property type="entry name" value="FAD/NAD-bd_sf"/>
</dbReference>
<dbReference type="RefSeq" id="XP_022578548.1">
    <property type="nucleotide sequence ID" value="XM_022730247.1"/>
</dbReference>
<keyword evidence="1" id="KW-0812">Transmembrane</keyword>
<keyword evidence="4" id="KW-1185">Reference proteome</keyword>
<dbReference type="STRING" id="1073090.A0A1L9SA60"/>
<keyword evidence="1" id="KW-0472">Membrane</keyword>
<keyword evidence="1" id="KW-1133">Transmembrane helix</keyword>
<dbReference type="PANTHER" id="PTHR42923">
    <property type="entry name" value="PROTOPORPHYRINOGEN OXIDASE"/>
    <property type="match status" value="1"/>
</dbReference>
<dbReference type="AlphaFoldDB" id="A0A1L9SA60"/>
<evidence type="ECO:0000313" key="4">
    <source>
        <dbReference type="Proteomes" id="UP000184188"/>
    </source>
</evidence>
<evidence type="ECO:0000313" key="3">
    <source>
        <dbReference type="EMBL" id="OJJ44038.1"/>
    </source>
</evidence>
<dbReference type="OrthoDB" id="5977668at2759"/>